<accession>A0A8T1I455</accession>
<organism evidence="1 2">
    <name type="scientific">Phytophthora cactorum</name>
    <dbReference type="NCBI Taxonomy" id="29920"/>
    <lineage>
        <taxon>Eukaryota</taxon>
        <taxon>Sar</taxon>
        <taxon>Stramenopiles</taxon>
        <taxon>Oomycota</taxon>
        <taxon>Peronosporomycetes</taxon>
        <taxon>Peronosporales</taxon>
        <taxon>Peronosporaceae</taxon>
        <taxon>Phytophthora</taxon>
    </lineage>
</organism>
<reference evidence="1" key="1">
    <citation type="submission" date="2018-05" db="EMBL/GenBank/DDBJ databases">
        <title>Effector identification in a new, highly contiguous assembly of the strawberry crown rot pathogen Phytophthora cactorum.</title>
        <authorList>
            <person name="Armitage A.D."/>
            <person name="Nellist C.F."/>
            <person name="Bates H."/>
            <person name="Vickerstaff R.J."/>
            <person name="Harrison R.J."/>
        </authorList>
    </citation>
    <scope>NUCLEOTIDE SEQUENCE</scope>
    <source>
        <strain evidence="1">P421</strain>
    </source>
</reference>
<dbReference type="AlphaFoldDB" id="A0A8T1I455"/>
<dbReference type="Proteomes" id="UP000760860">
    <property type="component" value="Unassembled WGS sequence"/>
</dbReference>
<sequence length="60" mass="6619">MNSACTIRIDAFLFAFVGLDFCFRCSRGRIGLTISEPNAIESIGFESSMSLREAAEFTDC</sequence>
<protein>
    <submittedName>
        <fullName evidence="1">Uncharacterized protein</fullName>
    </submittedName>
</protein>
<comment type="caution">
    <text evidence="1">The sequence shown here is derived from an EMBL/GenBank/DDBJ whole genome shotgun (WGS) entry which is preliminary data.</text>
</comment>
<evidence type="ECO:0000313" key="1">
    <source>
        <dbReference type="EMBL" id="KAG3219133.1"/>
    </source>
</evidence>
<proteinExistence type="predicted"/>
<name>A0A8T1I455_9STRA</name>
<gene>
    <name evidence="1" type="ORF">PC129_g10071</name>
</gene>
<evidence type="ECO:0000313" key="2">
    <source>
        <dbReference type="Proteomes" id="UP000760860"/>
    </source>
</evidence>
<dbReference type="EMBL" id="RCMV01000325">
    <property type="protein sequence ID" value="KAG3219133.1"/>
    <property type="molecule type" value="Genomic_DNA"/>
</dbReference>